<dbReference type="STRING" id="2018661.A0A2A2K250"/>
<keyword evidence="2" id="KW-0413">Isomerase</keyword>
<dbReference type="Gene3D" id="3.40.50.1240">
    <property type="entry name" value="Phosphoglycerate mutase-like"/>
    <property type="match status" value="1"/>
</dbReference>
<organism evidence="4 5">
    <name type="scientific">Diploscapter pachys</name>
    <dbReference type="NCBI Taxonomy" id="2018661"/>
    <lineage>
        <taxon>Eukaryota</taxon>
        <taxon>Metazoa</taxon>
        <taxon>Ecdysozoa</taxon>
        <taxon>Nematoda</taxon>
        <taxon>Chromadorea</taxon>
        <taxon>Rhabditida</taxon>
        <taxon>Rhabditina</taxon>
        <taxon>Rhabditomorpha</taxon>
        <taxon>Rhabditoidea</taxon>
        <taxon>Rhabditidae</taxon>
        <taxon>Diploscapter</taxon>
    </lineage>
</organism>
<dbReference type="InterPro" id="IPR001345">
    <property type="entry name" value="PG/BPGM_mutase_AS"/>
</dbReference>
<feature type="region of interest" description="Disordered" evidence="3">
    <location>
        <begin position="438"/>
        <end position="465"/>
    </location>
</feature>
<dbReference type="PANTHER" id="PTHR48100:SF1">
    <property type="entry name" value="HISTIDINE PHOSPHATASE FAMILY PROTEIN-RELATED"/>
    <property type="match status" value="1"/>
</dbReference>
<evidence type="ECO:0000256" key="3">
    <source>
        <dbReference type="SAM" id="MobiDB-lite"/>
    </source>
</evidence>
<evidence type="ECO:0008006" key="6">
    <source>
        <dbReference type="Google" id="ProtNLM"/>
    </source>
</evidence>
<protein>
    <recommendedName>
        <fullName evidence="6">Phosphoglycerate mutase (2,3-diphosphoglycerate-dependent)</fullName>
    </recommendedName>
</protein>
<dbReference type="EMBL" id="LIAE01009855">
    <property type="protein sequence ID" value="PAV67963.1"/>
    <property type="molecule type" value="Genomic_DNA"/>
</dbReference>
<accession>A0A2A2K250</accession>
<dbReference type="AlphaFoldDB" id="A0A2A2K250"/>
<evidence type="ECO:0000313" key="4">
    <source>
        <dbReference type="EMBL" id="PAV67963.1"/>
    </source>
</evidence>
<dbReference type="CDD" id="cd07067">
    <property type="entry name" value="HP_PGM_like"/>
    <property type="match status" value="1"/>
</dbReference>
<dbReference type="InterPro" id="IPR029033">
    <property type="entry name" value="His_PPase_superfam"/>
</dbReference>
<proteinExistence type="predicted"/>
<dbReference type="Pfam" id="PF00300">
    <property type="entry name" value="His_Phos_1"/>
    <property type="match status" value="1"/>
</dbReference>
<dbReference type="InterPro" id="IPR013078">
    <property type="entry name" value="His_Pase_superF_clade-1"/>
</dbReference>
<evidence type="ECO:0000313" key="5">
    <source>
        <dbReference type="Proteomes" id="UP000218231"/>
    </source>
</evidence>
<dbReference type="GO" id="GO:0016791">
    <property type="term" value="F:phosphatase activity"/>
    <property type="evidence" value="ECO:0007669"/>
    <property type="project" value="TreeGrafter"/>
</dbReference>
<keyword evidence="5" id="KW-1185">Reference proteome</keyword>
<dbReference type="SUPFAM" id="SSF53254">
    <property type="entry name" value="Phosphoglycerate mutase-like"/>
    <property type="match status" value="1"/>
</dbReference>
<feature type="region of interest" description="Disordered" evidence="3">
    <location>
        <begin position="1"/>
        <end position="40"/>
    </location>
</feature>
<feature type="compositionally biased region" description="Basic and acidic residues" evidence="3">
    <location>
        <begin position="20"/>
        <end position="34"/>
    </location>
</feature>
<feature type="compositionally biased region" description="Basic and acidic residues" evidence="3">
    <location>
        <begin position="446"/>
        <end position="461"/>
    </location>
</feature>
<dbReference type="PROSITE" id="PS00175">
    <property type="entry name" value="PG_MUTASE"/>
    <property type="match status" value="1"/>
</dbReference>
<name>A0A2A2K250_9BILA</name>
<dbReference type="InterPro" id="IPR050275">
    <property type="entry name" value="PGM_Phosphatase"/>
</dbReference>
<dbReference type="PANTHER" id="PTHR48100">
    <property type="entry name" value="BROAD-SPECIFICITY PHOSPHATASE YOR283W-RELATED"/>
    <property type="match status" value="1"/>
</dbReference>
<sequence length="681" mass="73097">MRVAMGQQRDARKDARRPRRLAESDAHRHEHDGIAEVEADLGARQRDADRAVDLVEQLAQFTDALSRHDHVGHARSALGARQRDAGQAVAVGGGRLQRRLRCFVLDVQEDAVEVIARLFGRDGEARLVDDLLQRVRRNFELRRQLALGDHGKVVARQRAKAEARAAGDDRHAAFGGGQLHLRAFGQLTRDVEQGVCRHGGRTRLVDRGLHRFVDLQIEVRRHQPQLALGRRLEQHVRQDRNGVAPLHDGLDMAQSLEERCTFDRRLHGYPPSPESGACSSSVLPTKKGSEQALRPLGRFRLTAGVRADLMLQARAEAEAVEIGVIARLGRPLRVAGVDAGVGIAALGISERGRVERHADARAEIDVAAHADAETIAGVDQIVSARVGGRSGQLALGADDEIVELHVIADRAAVDEAVAGVVAVLQRVIAGDAFDAQAGKGGASGGLRERGGGEGGGGHRGENQTAGMTSTIVPVRKGRDFIARHGETVFNAARRLQGDAPHTPLTRAGFAQADEMGRALRDTLGAAPALTLWASPTGRALQTLAVIAERLELDWHGAHHDARLVEIGMGRWGGRYYADVVGEVGPVITPEGLLRPAPDGEDYEAIAARVTAWLEATADDPGDRLVIMHGISSRVLRGVMTGLPDHPEWRAPIADGLAQGSLVMIEGGVETLVHRGTGHAPA</sequence>
<dbReference type="OrthoDB" id="354304at2759"/>
<comment type="caution">
    <text evidence="4">The sequence shown here is derived from an EMBL/GenBank/DDBJ whole genome shotgun (WGS) entry which is preliminary data.</text>
</comment>
<dbReference type="Proteomes" id="UP000218231">
    <property type="component" value="Unassembled WGS sequence"/>
</dbReference>
<keyword evidence="1" id="KW-0324">Glycolysis</keyword>
<dbReference type="SMART" id="SM00855">
    <property type="entry name" value="PGAM"/>
    <property type="match status" value="1"/>
</dbReference>
<gene>
    <name evidence="4" type="ORF">WR25_27092</name>
</gene>
<evidence type="ECO:0000256" key="1">
    <source>
        <dbReference type="ARBA" id="ARBA00023152"/>
    </source>
</evidence>
<reference evidence="4 5" key="1">
    <citation type="journal article" date="2017" name="Curr. Biol.">
        <title>Genome architecture and evolution of a unichromosomal asexual nematode.</title>
        <authorList>
            <person name="Fradin H."/>
            <person name="Zegar C."/>
            <person name="Gutwein M."/>
            <person name="Lucas J."/>
            <person name="Kovtun M."/>
            <person name="Corcoran D."/>
            <person name="Baugh L.R."/>
            <person name="Kiontke K."/>
            <person name="Gunsalus K."/>
            <person name="Fitch D.H."/>
            <person name="Piano F."/>
        </authorList>
    </citation>
    <scope>NUCLEOTIDE SEQUENCE [LARGE SCALE GENOMIC DNA]</scope>
    <source>
        <strain evidence="4">PF1309</strain>
    </source>
</reference>
<evidence type="ECO:0000256" key="2">
    <source>
        <dbReference type="ARBA" id="ARBA00023235"/>
    </source>
</evidence>
<dbReference type="GO" id="GO:0005737">
    <property type="term" value="C:cytoplasm"/>
    <property type="evidence" value="ECO:0007669"/>
    <property type="project" value="TreeGrafter"/>
</dbReference>